<comment type="caution">
    <text evidence="3">The sequence shown here is derived from an EMBL/GenBank/DDBJ whole genome shotgun (WGS) entry which is preliminary data.</text>
</comment>
<dbReference type="EMBL" id="BNCP01000037">
    <property type="protein sequence ID" value="GIL86928.1"/>
    <property type="molecule type" value="Genomic_DNA"/>
</dbReference>
<dbReference type="Proteomes" id="UP000747110">
    <property type="component" value="Unassembled WGS sequence"/>
</dbReference>
<evidence type="ECO:0000313" key="4">
    <source>
        <dbReference type="EMBL" id="GIM12112.1"/>
    </source>
</evidence>
<feature type="region of interest" description="Disordered" evidence="1">
    <location>
        <begin position="1"/>
        <end position="31"/>
    </location>
</feature>
<evidence type="ECO:0000256" key="1">
    <source>
        <dbReference type="SAM" id="MobiDB-lite"/>
    </source>
</evidence>
<sequence>MQRNAHLQGSRFDGNSNPNASTFQGSRKTVNSENHPLTVSWIPDCETAAGVLAVTVPATCNHAPSTPWHPQHTGGRLGLTFCPEKHITSRDGTQYSRDVGMDLARLRQVHAVHTIVCLLPEAELRYLKVRSYATAVEAHGMEYLHLPIIEMAAPSDALQAASVVDAVADRLLAGRTVVMHCKGGVGRAGMMAACMLVRLGVCTSPAEAIAVVRGRASCGQMVWCGVAWSSRCVSTAEVQWRVSDRRSLLQRTAALLNAEGAP</sequence>
<dbReference type="Gene3D" id="3.90.190.10">
    <property type="entry name" value="Protein tyrosine phosphatase superfamily"/>
    <property type="match status" value="1"/>
</dbReference>
<dbReference type="Pfam" id="PF22785">
    <property type="entry name" value="Tc-R-P"/>
    <property type="match status" value="1"/>
</dbReference>
<name>A0A8J4FR87_9CHLO</name>
<dbReference type="OrthoDB" id="266663at2759"/>
<dbReference type="PANTHER" id="PTHR23339">
    <property type="entry name" value="TYROSINE SPECIFIC PROTEIN PHOSPHATASE AND DUAL SPECIFICITY PROTEIN PHOSPHATASE"/>
    <property type="match status" value="1"/>
</dbReference>
<dbReference type="InterPro" id="IPR000387">
    <property type="entry name" value="Tyr_Pase_dom"/>
</dbReference>
<proteinExistence type="predicted"/>
<organism evidence="3 5">
    <name type="scientific">Volvox reticuliferus</name>
    <dbReference type="NCBI Taxonomy" id="1737510"/>
    <lineage>
        <taxon>Eukaryota</taxon>
        <taxon>Viridiplantae</taxon>
        <taxon>Chlorophyta</taxon>
        <taxon>core chlorophytes</taxon>
        <taxon>Chlorophyceae</taxon>
        <taxon>CS clade</taxon>
        <taxon>Chlamydomonadales</taxon>
        <taxon>Volvocaceae</taxon>
        <taxon>Volvox</taxon>
    </lineage>
</organism>
<dbReference type="InterPro" id="IPR029021">
    <property type="entry name" value="Prot-tyrosine_phosphatase-like"/>
</dbReference>
<keyword evidence="5" id="KW-1185">Reference proteome</keyword>
<dbReference type="SUPFAM" id="SSF52799">
    <property type="entry name" value="(Phosphotyrosine protein) phosphatases II"/>
    <property type="match status" value="1"/>
</dbReference>
<dbReference type="AlphaFoldDB" id="A0A8J4FR87"/>
<dbReference type="InterPro" id="IPR050561">
    <property type="entry name" value="PTP"/>
</dbReference>
<dbReference type="CDD" id="cd14505">
    <property type="entry name" value="CDKN3-like"/>
    <property type="match status" value="1"/>
</dbReference>
<gene>
    <name evidence="3" type="ORF">Vretifemale_15133</name>
    <name evidence="4" type="ORF">Vretimale_15535</name>
</gene>
<evidence type="ECO:0000313" key="3">
    <source>
        <dbReference type="EMBL" id="GIL86928.1"/>
    </source>
</evidence>
<accession>A0A8J4FR87</accession>
<protein>
    <recommendedName>
        <fullName evidence="2">Tyrosine specific protein phosphatases domain-containing protein</fullName>
    </recommendedName>
</protein>
<reference evidence="3" key="1">
    <citation type="journal article" date="2021" name="Proc. Natl. Acad. Sci. U.S.A.">
        <title>Three genomes in the algal genus Volvox reveal the fate of a haploid sex-determining region after a transition to homothallism.</title>
        <authorList>
            <person name="Yamamoto K."/>
            <person name="Hamaji T."/>
            <person name="Kawai-Toyooka H."/>
            <person name="Matsuzaki R."/>
            <person name="Takahashi F."/>
            <person name="Nishimura Y."/>
            <person name="Kawachi M."/>
            <person name="Noguchi H."/>
            <person name="Minakuchi Y."/>
            <person name="Umen J.G."/>
            <person name="Toyoda A."/>
            <person name="Nozaki H."/>
        </authorList>
    </citation>
    <scope>NUCLEOTIDE SEQUENCE</scope>
    <source>
        <strain evidence="4">NIES-3785</strain>
        <strain evidence="3">NIES-3786</strain>
    </source>
</reference>
<dbReference type="Proteomes" id="UP000722791">
    <property type="component" value="Unassembled WGS sequence"/>
</dbReference>
<dbReference type="PROSITE" id="PS50056">
    <property type="entry name" value="TYR_PHOSPHATASE_2"/>
    <property type="match status" value="1"/>
</dbReference>
<dbReference type="EMBL" id="BNCQ01000042">
    <property type="protein sequence ID" value="GIM12112.1"/>
    <property type="molecule type" value="Genomic_DNA"/>
</dbReference>
<dbReference type="GO" id="GO:0016787">
    <property type="term" value="F:hydrolase activity"/>
    <property type="evidence" value="ECO:0007669"/>
    <property type="project" value="UniProtKB-ARBA"/>
</dbReference>
<feature type="domain" description="Tyrosine specific protein phosphatases" evidence="2">
    <location>
        <begin position="158"/>
        <end position="213"/>
    </location>
</feature>
<evidence type="ECO:0000259" key="2">
    <source>
        <dbReference type="PROSITE" id="PS50056"/>
    </source>
</evidence>
<evidence type="ECO:0000313" key="5">
    <source>
        <dbReference type="Proteomes" id="UP000747110"/>
    </source>
</evidence>